<name>A0ABT4S5I8_9ACTN</name>
<dbReference type="InterPro" id="IPR000326">
    <property type="entry name" value="PAP2/HPO"/>
</dbReference>
<protein>
    <submittedName>
        <fullName evidence="4">Phosphatase PAP2 family protein</fullName>
    </submittedName>
</protein>
<reference evidence="4" key="1">
    <citation type="submission" date="2022-11" db="EMBL/GenBank/DDBJ databases">
        <title>Nonomuraea corallina sp. nov., a new species of the genus Nonomuraea isolated from sea side sediment in Thai sea.</title>
        <authorList>
            <person name="Ngamcharungchit C."/>
            <person name="Matsumoto A."/>
            <person name="Suriyachadkun C."/>
            <person name="Panbangred W."/>
            <person name="Inahashi Y."/>
            <person name="Intra B."/>
        </authorList>
    </citation>
    <scope>NUCLEOTIDE SEQUENCE</scope>
    <source>
        <strain evidence="4">MCN248</strain>
    </source>
</reference>
<evidence type="ECO:0000256" key="2">
    <source>
        <dbReference type="SAM" id="Phobius"/>
    </source>
</evidence>
<dbReference type="Pfam" id="PF01569">
    <property type="entry name" value="PAP2"/>
    <property type="match status" value="1"/>
</dbReference>
<dbReference type="EMBL" id="JAPNNL010000004">
    <property type="protein sequence ID" value="MDA0632190.1"/>
    <property type="molecule type" value="Genomic_DNA"/>
</dbReference>
<evidence type="ECO:0000313" key="5">
    <source>
        <dbReference type="Proteomes" id="UP001144036"/>
    </source>
</evidence>
<evidence type="ECO:0000259" key="3">
    <source>
        <dbReference type="SMART" id="SM00014"/>
    </source>
</evidence>
<feature type="transmembrane region" description="Helical" evidence="2">
    <location>
        <begin position="144"/>
        <end position="166"/>
    </location>
</feature>
<feature type="transmembrane region" description="Helical" evidence="2">
    <location>
        <begin position="200"/>
        <end position="221"/>
    </location>
</feature>
<dbReference type="InterPro" id="IPR036938">
    <property type="entry name" value="PAP2/HPO_sf"/>
</dbReference>
<sequence>MRLRRWMAERLQRERGLPARLTIASITVVVVTIPFMLLLVVAKLPLNQLDSRVAHDLHAYALANPAVTDLLIVWTDVFGPWPWRIVVFVLAVWLWRSRREGAALWAVTTIVVGGALGWALKIIVDRTRPSLPDPVALAPGQSFPSGHALNVTLGAGIVLLLVLAHLPVWGRIAAWAVAVFLVGSVSYTRVALGVHWVSDVLGGVMLGVAVLAATVAAFESWRRQQGRARSAPPLDGVEPEAVRAGRDR</sequence>
<keyword evidence="5" id="KW-1185">Reference proteome</keyword>
<dbReference type="CDD" id="cd03392">
    <property type="entry name" value="PAP2_like_2"/>
    <property type="match status" value="1"/>
</dbReference>
<comment type="caution">
    <text evidence="4">The sequence shown here is derived from an EMBL/GenBank/DDBJ whole genome shotgun (WGS) entry which is preliminary data.</text>
</comment>
<organism evidence="4 5">
    <name type="scientific">Nonomuraea corallina</name>
    <dbReference type="NCBI Taxonomy" id="2989783"/>
    <lineage>
        <taxon>Bacteria</taxon>
        <taxon>Bacillati</taxon>
        <taxon>Actinomycetota</taxon>
        <taxon>Actinomycetes</taxon>
        <taxon>Streptosporangiales</taxon>
        <taxon>Streptosporangiaceae</taxon>
        <taxon>Nonomuraea</taxon>
    </lineage>
</organism>
<feature type="transmembrane region" description="Helical" evidence="2">
    <location>
        <begin position="173"/>
        <end position="194"/>
    </location>
</feature>
<keyword evidence="2" id="KW-0472">Membrane</keyword>
<evidence type="ECO:0000256" key="1">
    <source>
        <dbReference type="SAM" id="MobiDB-lite"/>
    </source>
</evidence>
<dbReference type="Gene3D" id="1.20.144.10">
    <property type="entry name" value="Phosphatidic acid phosphatase type 2/haloperoxidase"/>
    <property type="match status" value="1"/>
</dbReference>
<keyword evidence="2" id="KW-0812">Transmembrane</keyword>
<keyword evidence="2" id="KW-1133">Transmembrane helix</keyword>
<proteinExistence type="predicted"/>
<gene>
    <name evidence="4" type="ORF">OUY22_02085</name>
</gene>
<dbReference type="PANTHER" id="PTHR14969">
    <property type="entry name" value="SPHINGOSINE-1-PHOSPHATE PHOSPHOHYDROLASE"/>
    <property type="match status" value="1"/>
</dbReference>
<feature type="transmembrane region" description="Helical" evidence="2">
    <location>
        <begin position="78"/>
        <end position="95"/>
    </location>
</feature>
<dbReference type="Proteomes" id="UP001144036">
    <property type="component" value="Unassembled WGS sequence"/>
</dbReference>
<feature type="transmembrane region" description="Helical" evidence="2">
    <location>
        <begin position="21"/>
        <end position="42"/>
    </location>
</feature>
<feature type="transmembrane region" description="Helical" evidence="2">
    <location>
        <begin position="102"/>
        <end position="124"/>
    </location>
</feature>
<feature type="region of interest" description="Disordered" evidence="1">
    <location>
        <begin position="229"/>
        <end position="248"/>
    </location>
</feature>
<feature type="domain" description="Phosphatidic acid phosphatase type 2/haloperoxidase" evidence="3">
    <location>
        <begin position="103"/>
        <end position="215"/>
    </location>
</feature>
<dbReference type="RefSeq" id="WP_270152970.1">
    <property type="nucleotide sequence ID" value="NZ_JAPNNL010000004.1"/>
</dbReference>
<dbReference type="SUPFAM" id="SSF48317">
    <property type="entry name" value="Acid phosphatase/Vanadium-dependent haloperoxidase"/>
    <property type="match status" value="1"/>
</dbReference>
<dbReference type="SMART" id="SM00014">
    <property type="entry name" value="acidPPc"/>
    <property type="match status" value="1"/>
</dbReference>
<evidence type="ECO:0000313" key="4">
    <source>
        <dbReference type="EMBL" id="MDA0632190.1"/>
    </source>
</evidence>
<dbReference type="PANTHER" id="PTHR14969:SF13">
    <property type="entry name" value="AT30094P"/>
    <property type="match status" value="1"/>
</dbReference>
<accession>A0ABT4S5I8</accession>